<dbReference type="FunCoup" id="A0A1H9KWP5">
    <property type="interactions" value="153"/>
</dbReference>
<protein>
    <submittedName>
        <fullName evidence="3">Nucleotide-binding universal stress protein, UspA family</fullName>
    </submittedName>
</protein>
<dbReference type="PRINTS" id="PR01438">
    <property type="entry name" value="UNVRSLSTRESS"/>
</dbReference>
<evidence type="ECO:0000313" key="4">
    <source>
        <dbReference type="Proteomes" id="UP000199021"/>
    </source>
</evidence>
<reference evidence="4" key="1">
    <citation type="submission" date="2016-10" db="EMBL/GenBank/DDBJ databases">
        <authorList>
            <person name="Varghese N."/>
            <person name="Submissions S."/>
        </authorList>
    </citation>
    <scope>NUCLEOTIDE SEQUENCE [LARGE SCALE GENOMIC DNA]</scope>
    <source>
        <strain evidence="4">DSM 24740</strain>
    </source>
</reference>
<dbReference type="EMBL" id="FOFB01000022">
    <property type="protein sequence ID" value="SER03641.1"/>
    <property type="molecule type" value="Genomic_DNA"/>
</dbReference>
<dbReference type="Pfam" id="PF00582">
    <property type="entry name" value="Usp"/>
    <property type="match status" value="1"/>
</dbReference>
<evidence type="ECO:0000256" key="1">
    <source>
        <dbReference type="ARBA" id="ARBA00008791"/>
    </source>
</evidence>
<dbReference type="Gene3D" id="3.40.50.12370">
    <property type="match status" value="1"/>
</dbReference>
<feature type="domain" description="UspA" evidence="2">
    <location>
        <begin position="4"/>
        <end position="149"/>
    </location>
</feature>
<evidence type="ECO:0000259" key="2">
    <source>
        <dbReference type="Pfam" id="PF00582"/>
    </source>
</evidence>
<name>A0A1H9KWP5_9BACT</name>
<sequence length="282" mass="31148">MKSIKHILVPVDFGEVSANAYEYALQLAGELSASVHLLHCLPAAPVIPGNGHVVLDTVPQLHQRAKEQIADFAVAGKANARWQVSQMPEVTTSISAFGLKEGITQYVMDHEVGLIVMGTHGVQDAWDRFFGTNATFLVGKVKPPILVLPLNARYQALKTICFATGLRESDLVGAGSLRKALSVFDPQINYLHVHLPDDPQTSDGLDLFRRAFEQPRDGVEATFITTFNEDVTDGIFNYLNKHPHDLLVMIKLERGWWDRMFAHSDTRESAGVTNLPLLILGQ</sequence>
<dbReference type="InterPro" id="IPR006016">
    <property type="entry name" value="UspA"/>
</dbReference>
<dbReference type="OrthoDB" id="1522603at2"/>
<organism evidence="3 4">
    <name type="scientific">Neolewinella agarilytica</name>
    <dbReference type="NCBI Taxonomy" id="478744"/>
    <lineage>
        <taxon>Bacteria</taxon>
        <taxon>Pseudomonadati</taxon>
        <taxon>Bacteroidota</taxon>
        <taxon>Saprospiria</taxon>
        <taxon>Saprospirales</taxon>
        <taxon>Lewinellaceae</taxon>
        <taxon>Neolewinella</taxon>
    </lineage>
</organism>
<dbReference type="STRING" id="478744.SAMN05444359_12227"/>
<dbReference type="PANTHER" id="PTHR46268">
    <property type="entry name" value="STRESS RESPONSE PROTEIN NHAX"/>
    <property type="match status" value="1"/>
</dbReference>
<dbReference type="RefSeq" id="WP_090171148.1">
    <property type="nucleotide sequence ID" value="NZ_FOFB01000022.1"/>
</dbReference>
<proteinExistence type="inferred from homology"/>
<dbReference type="AlphaFoldDB" id="A0A1H9KWP5"/>
<gene>
    <name evidence="3" type="ORF">SAMN05444359_12227</name>
</gene>
<dbReference type="PANTHER" id="PTHR46268:SF6">
    <property type="entry name" value="UNIVERSAL STRESS PROTEIN UP12"/>
    <property type="match status" value="1"/>
</dbReference>
<dbReference type="SUPFAM" id="SSF52402">
    <property type="entry name" value="Adenine nucleotide alpha hydrolases-like"/>
    <property type="match status" value="2"/>
</dbReference>
<comment type="similarity">
    <text evidence="1">Belongs to the universal stress protein A family.</text>
</comment>
<dbReference type="InterPro" id="IPR006015">
    <property type="entry name" value="Universal_stress_UspA"/>
</dbReference>
<dbReference type="CDD" id="cd00293">
    <property type="entry name" value="USP-like"/>
    <property type="match status" value="1"/>
</dbReference>
<accession>A0A1H9KWP5</accession>
<evidence type="ECO:0000313" key="3">
    <source>
        <dbReference type="EMBL" id="SER03641.1"/>
    </source>
</evidence>
<keyword evidence="4" id="KW-1185">Reference proteome</keyword>
<dbReference type="InParanoid" id="A0A1H9KWP5"/>
<dbReference type="Proteomes" id="UP000199021">
    <property type="component" value="Unassembled WGS sequence"/>
</dbReference>